<evidence type="ECO:0000259" key="6">
    <source>
        <dbReference type="PROSITE" id="PS51299"/>
    </source>
</evidence>
<feature type="domain" description="HTH APSES-type" evidence="6">
    <location>
        <begin position="8"/>
        <end position="114"/>
    </location>
</feature>
<keyword evidence="1" id="KW-0677">Repeat</keyword>
<dbReference type="PROSITE" id="PS50088">
    <property type="entry name" value="ANK_REPEAT"/>
    <property type="match status" value="2"/>
</dbReference>
<dbReference type="FunFam" id="3.10.260.10:FF:000001">
    <property type="entry name" value="APSES transcription factor (MbpA)"/>
    <property type="match status" value="1"/>
</dbReference>
<feature type="compositionally biased region" description="Basic residues" evidence="5">
    <location>
        <begin position="250"/>
        <end position="263"/>
    </location>
</feature>
<keyword evidence="8" id="KW-1185">Reference proteome</keyword>
<feature type="region of interest" description="Disordered" evidence="5">
    <location>
        <begin position="140"/>
        <end position="266"/>
    </location>
</feature>
<dbReference type="PANTHER" id="PTHR43828:SF15">
    <property type="entry name" value="TRANSCRIPTION FACTOR MBP1"/>
    <property type="match status" value="1"/>
</dbReference>
<reference evidence="7 8" key="1">
    <citation type="journal article" date="2016" name="Proc. Natl. Acad. Sci. U.S.A.">
        <title>Comparative genomics of biotechnologically important yeasts.</title>
        <authorList>
            <person name="Riley R."/>
            <person name="Haridas S."/>
            <person name="Wolfe K.H."/>
            <person name="Lopes M.R."/>
            <person name="Hittinger C.T."/>
            <person name="Goeker M."/>
            <person name="Salamov A.A."/>
            <person name="Wisecaver J.H."/>
            <person name="Long T.M."/>
            <person name="Calvey C.H."/>
            <person name="Aerts A.L."/>
            <person name="Barry K.W."/>
            <person name="Choi C."/>
            <person name="Clum A."/>
            <person name="Coughlan A.Y."/>
            <person name="Deshpande S."/>
            <person name="Douglass A.P."/>
            <person name="Hanson S.J."/>
            <person name="Klenk H.-P."/>
            <person name="LaButti K.M."/>
            <person name="Lapidus A."/>
            <person name="Lindquist E.A."/>
            <person name="Lipzen A.M."/>
            <person name="Meier-Kolthoff J.P."/>
            <person name="Ohm R.A."/>
            <person name="Otillar R.P."/>
            <person name="Pangilinan J.L."/>
            <person name="Peng Y."/>
            <person name="Rokas A."/>
            <person name="Rosa C.A."/>
            <person name="Scheuner C."/>
            <person name="Sibirny A.A."/>
            <person name="Slot J.C."/>
            <person name="Stielow J.B."/>
            <person name="Sun H."/>
            <person name="Kurtzman C.P."/>
            <person name="Blackwell M."/>
            <person name="Grigoriev I.V."/>
            <person name="Jeffries T.W."/>
        </authorList>
    </citation>
    <scope>NUCLEOTIDE SEQUENCE [LARGE SCALE GENOMIC DNA]</scope>
    <source>
        <strain evidence="7 8">DSM 6958</strain>
    </source>
</reference>
<organism evidence="7 8">
    <name type="scientific">Nadsonia fulvescens var. elongata DSM 6958</name>
    <dbReference type="NCBI Taxonomy" id="857566"/>
    <lineage>
        <taxon>Eukaryota</taxon>
        <taxon>Fungi</taxon>
        <taxon>Dikarya</taxon>
        <taxon>Ascomycota</taxon>
        <taxon>Saccharomycotina</taxon>
        <taxon>Dipodascomycetes</taxon>
        <taxon>Dipodascales</taxon>
        <taxon>Dipodascales incertae sedis</taxon>
        <taxon>Nadsonia</taxon>
    </lineage>
</organism>
<dbReference type="SMART" id="SM01252">
    <property type="entry name" value="KilA-N"/>
    <property type="match status" value="1"/>
</dbReference>
<evidence type="ECO:0000256" key="1">
    <source>
        <dbReference type="ARBA" id="ARBA00022737"/>
    </source>
</evidence>
<dbReference type="SUPFAM" id="SSF48403">
    <property type="entry name" value="Ankyrin repeat"/>
    <property type="match status" value="1"/>
</dbReference>
<dbReference type="InterPro" id="IPR036887">
    <property type="entry name" value="HTH_APSES_sf"/>
</dbReference>
<dbReference type="GO" id="GO:0003677">
    <property type="term" value="F:DNA binding"/>
    <property type="evidence" value="ECO:0007669"/>
    <property type="project" value="InterPro"/>
</dbReference>
<evidence type="ECO:0000256" key="3">
    <source>
        <dbReference type="PROSITE-ProRule" id="PRU00023"/>
    </source>
</evidence>
<protein>
    <submittedName>
        <fullName evidence="7">Apses-domain-containing protein</fullName>
    </submittedName>
</protein>
<feature type="repeat" description="ANK" evidence="3">
    <location>
        <begin position="468"/>
        <end position="500"/>
    </location>
</feature>
<dbReference type="Gene3D" id="1.25.40.20">
    <property type="entry name" value="Ankyrin repeat-containing domain"/>
    <property type="match status" value="1"/>
</dbReference>
<dbReference type="EMBL" id="KV454408">
    <property type="protein sequence ID" value="ODQ66397.1"/>
    <property type="molecule type" value="Genomic_DNA"/>
</dbReference>
<keyword evidence="4" id="KW-0175">Coiled coil</keyword>
<name>A0A1E3PNG3_9ASCO</name>
<dbReference type="AlphaFoldDB" id="A0A1E3PNG3"/>
<dbReference type="InterPro" id="IPR003163">
    <property type="entry name" value="Tscrpt_reg_HTH_APSES-type"/>
</dbReference>
<dbReference type="SUPFAM" id="SSF54616">
    <property type="entry name" value="DNA-binding domain of Mlu1-box binding protein MBP1"/>
    <property type="match status" value="1"/>
</dbReference>
<gene>
    <name evidence="7" type="ORF">NADFUDRAFT_50316</name>
</gene>
<proteinExistence type="predicted"/>
<dbReference type="Pfam" id="PF00023">
    <property type="entry name" value="Ank"/>
    <property type="match status" value="1"/>
</dbReference>
<sequence length="819" mass="90331">MSESEPQVYSAKYSGVPVLEYSVKNVAVMRRRVDGWVNATHILKVASFDKPQRTRILEKEVQKGVHEKVQGGYGKYQGTWVPLERAIEFANLYNVANLLEPLFSYVQTAQSPPPAPKHTTASSKAKKAALALKEGAASAVSAKKSKKATTGITDSNSSVAYSTQQASQSQYQLHGETTINAPIKKRRGRPPAASQNRETIPPVVINNIQETRDNSQLNSDSDSESALSRTISSPSDFMSDSDIDAALNPHQHHPRGSRNAGKRKRDDYGVVRNNNSLVNNDLVDINNVQSGYGMPNGHSAGEIGGQSNDELAFRLLNYVMSSDDNSISELLSTRSRSFNINQVLDDEGHTAFHWACSMGSPRIVESLLQAGADPTVVNSSGQTALVRAILFTNNFEHKTFPRIVHLLRDLVFVMDPKNQTILHHIAATTGAKSNMTAAKYYMEVILGKVAEFHSMNAVSPFINQQNVDGETALHIVARYGSRRCVKVLLTYNALTNIPNSLGHFAYDYMNEETNRHFQDSREPSRVNFGSSPTQQDVSFYQSNFTPNASQNDMHHYILPSTPINASFSMINSNYSDKSITNGLGNGSFINRISSPRFSEAAITISQSAIPAMIDQLEALSSAFDAELKEKEADTQQIKQLLESVEKDVNDSKSALLVLRDQLGDDKQIQEKARLLEEDVAQKATNLGKLFERSQARDLAQLVRDEENRVSETATIPTSLTVSTAISTATPIVTPITTFVSNDELSDVDRQELFALAMELTKLQSERKQLVDSIVDVWANAGVGSKMSDYRRLLSLSCEVKIEDIDEYLEGIAQALTEEK</sequence>
<dbReference type="STRING" id="857566.A0A1E3PNG3"/>
<keyword evidence="2 3" id="KW-0040">ANK repeat</keyword>
<dbReference type="SMART" id="SM00248">
    <property type="entry name" value="ANK"/>
    <property type="match status" value="2"/>
</dbReference>
<evidence type="ECO:0000313" key="7">
    <source>
        <dbReference type="EMBL" id="ODQ66397.1"/>
    </source>
</evidence>
<dbReference type="PANTHER" id="PTHR43828">
    <property type="entry name" value="ASPARAGINASE"/>
    <property type="match status" value="1"/>
</dbReference>
<dbReference type="GO" id="GO:0001228">
    <property type="term" value="F:DNA-binding transcription activator activity, RNA polymerase II-specific"/>
    <property type="evidence" value="ECO:0007669"/>
    <property type="project" value="UniProtKB-ARBA"/>
</dbReference>
<dbReference type="InterPro" id="IPR018004">
    <property type="entry name" value="KilA/APSES_HTH"/>
</dbReference>
<feature type="repeat" description="ANK" evidence="3">
    <location>
        <begin position="347"/>
        <end position="379"/>
    </location>
</feature>
<feature type="region of interest" description="Disordered" evidence="5">
    <location>
        <begin position="108"/>
        <end position="127"/>
    </location>
</feature>
<dbReference type="InterPro" id="IPR051642">
    <property type="entry name" value="SWI6-like"/>
</dbReference>
<evidence type="ECO:0000256" key="5">
    <source>
        <dbReference type="SAM" id="MobiDB-lite"/>
    </source>
</evidence>
<feature type="compositionally biased region" description="Polar residues" evidence="5">
    <location>
        <begin position="206"/>
        <end position="238"/>
    </location>
</feature>
<dbReference type="GO" id="GO:0030907">
    <property type="term" value="C:MBF transcription complex"/>
    <property type="evidence" value="ECO:0007669"/>
    <property type="project" value="TreeGrafter"/>
</dbReference>
<dbReference type="Pfam" id="PF12796">
    <property type="entry name" value="Ank_2"/>
    <property type="match status" value="1"/>
</dbReference>
<dbReference type="PROSITE" id="PS50297">
    <property type="entry name" value="ANK_REP_REGION"/>
    <property type="match status" value="2"/>
</dbReference>
<dbReference type="Gene3D" id="3.10.260.10">
    <property type="entry name" value="Transcription regulator HTH, APSES-type DNA-binding domain"/>
    <property type="match status" value="1"/>
</dbReference>
<evidence type="ECO:0000313" key="8">
    <source>
        <dbReference type="Proteomes" id="UP000095009"/>
    </source>
</evidence>
<accession>A0A1E3PNG3</accession>
<dbReference type="OrthoDB" id="6718656at2759"/>
<dbReference type="InterPro" id="IPR036770">
    <property type="entry name" value="Ankyrin_rpt-contain_sf"/>
</dbReference>
<dbReference type="Proteomes" id="UP000095009">
    <property type="component" value="Unassembled WGS sequence"/>
</dbReference>
<dbReference type="GO" id="GO:0033309">
    <property type="term" value="C:SBF transcription complex"/>
    <property type="evidence" value="ECO:0007669"/>
    <property type="project" value="TreeGrafter"/>
</dbReference>
<dbReference type="Pfam" id="PF04383">
    <property type="entry name" value="KilA-N"/>
    <property type="match status" value="1"/>
</dbReference>
<evidence type="ECO:0000256" key="4">
    <source>
        <dbReference type="SAM" id="Coils"/>
    </source>
</evidence>
<feature type="coiled-coil region" evidence="4">
    <location>
        <begin position="613"/>
        <end position="647"/>
    </location>
</feature>
<dbReference type="PROSITE" id="PS51299">
    <property type="entry name" value="HTH_APSES"/>
    <property type="match status" value="1"/>
</dbReference>
<feature type="compositionally biased region" description="Low complexity" evidence="5">
    <location>
        <begin position="157"/>
        <end position="172"/>
    </location>
</feature>
<evidence type="ECO:0000256" key="2">
    <source>
        <dbReference type="ARBA" id="ARBA00023043"/>
    </source>
</evidence>
<dbReference type="InterPro" id="IPR002110">
    <property type="entry name" value="Ankyrin_rpt"/>
</dbReference>